<evidence type="ECO:0000313" key="11">
    <source>
        <dbReference type="EMBL" id="CAK9155946.1"/>
    </source>
</evidence>
<accession>A0ABC8SFH2</accession>
<comment type="caution">
    <text evidence="11">The sequence shown here is derived from an EMBL/GenBank/DDBJ whole genome shotgun (WGS) entry which is preliminary data.</text>
</comment>
<keyword evidence="4" id="KW-0479">Metal-binding</keyword>
<evidence type="ECO:0000256" key="3">
    <source>
        <dbReference type="ARBA" id="ARBA00022679"/>
    </source>
</evidence>
<evidence type="ECO:0000256" key="8">
    <source>
        <dbReference type="PROSITE-ProRule" id="PRU00175"/>
    </source>
</evidence>
<dbReference type="PANTHER" id="PTHR15710:SF108">
    <property type="entry name" value="OS03G0286100 PROTEIN"/>
    <property type="match status" value="1"/>
</dbReference>
<evidence type="ECO:0000256" key="7">
    <source>
        <dbReference type="ARBA" id="ARBA00022833"/>
    </source>
</evidence>
<evidence type="ECO:0000259" key="10">
    <source>
        <dbReference type="PROSITE" id="PS50089"/>
    </source>
</evidence>
<proteinExistence type="predicted"/>
<comment type="catalytic activity">
    <reaction evidence="1">
        <text>S-ubiquitinyl-[E2 ubiquitin-conjugating enzyme]-L-cysteine + [acceptor protein]-L-lysine = [E2 ubiquitin-conjugating enzyme]-L-cysteine + N(6)-ubiquitinyl-[acceptor protein]-L-lysine.</text>
        <dbReference type="EC" id="2.3.2.27"/>
    </reaction>
</comment>
<dbReference type="Proteomes" id="UP001642360">
    <property type="component" value="Unassembled WGS sequence"/>
</dbReference>
<dbReference type="PROSITE" id="PS50089">
    <property type="entry name" value="ZF_RING_2"/>
    <property type="match status" value="1"/>
</dbReference>
<evidence type="ECO:0000256" key="1">
    <source>
        <dbReference type="ARBA" id="ARBA00000900"/>
    </source>
</evidence>
<evidence type="ECO:0000256" key="5">
    <source>
        <dbReference type="ARBA" id="ARBA00022771"/>
    </source>
</evidence>
<dbReference type="AlphaFoldDB" id="A0ABC8SFH2"/>
<dbReference type="InterPro" id="IPR013083">
    <property type="entry name" value="Znf_RING/FYVE/PHD"/>
</dbReference>
<keyword evidence="3" id="KW-0808">Transferase</keyword>
<keyword evidence="12" id="KW-1185">Reference proteome</keyword>
<keyword evidence="6" id="KW-0833">Ubl conjugation pathway</keyword>
<feature type="region of interest" description="Disordered" evidence="9">
    <location>
        <begin position="168"/>
        <end position="192"/>
    </location>
</feature>
<feature type="compositionally biased region" description="Basic and acidic residues" evidence="9">
    <location>
        <begin position="181"/>
        <end position="192"/>
    </location>
</feature>
<gene>
    <name evidence="11" type="ORF">ILEXP_LOCUS24362</name>
</gene>
<evidence type="ECO:0000313" key="12">
    <source>
        <dbReference type="Proteomes" id="UP001642360"/>
    </source>
</evidence>
<feature type="domain" description="RING-type" evidence="10">
    <location>
        <begin position="358"/>
        <end position="399"/>
    </location>
</feature>
<dbReference type="EC" id="2.3.2.27" evidence="2"/>
<evidence type="ECO:0000256" key="9">
    <source>
        <dbReference type="SAM" id="MobiDB-lite"/>
    </source>
</evidence>
<name>A0ABC8SFH2_9AQUA</name>
<evidence type="ECO:0000256" key="4">
    <source>
        <dbReference type="ARBA" id="ARBA00022723"/>
    </source>
</evidence>
<evidence type="ECO:0000256" key="2">
    <source>
        <dbReference type="ARBA" id="ARBA00012483"/>
    </source>
</evidence>
<dbReference type="Pfam" id="PF13639">
    <property type="entry name" value="zf-RING_2"/>
    <property type="match status" value="1"/>
</dbReference>
<organism evidence="11 12">
    <name type="scientific">Ilex paraguariensis</name>
    <name type="common">yerba mate</name>
    <dbReference type="NCBI Taxonomy" id="185542"/>
    <lineage>
        <taxon>Eukaryota</taxon>
        <taxon>Viridiplantae</taxon>
        <taxon>Streptophyta</taxon>
        <taxon>Embryophyta</taxon>
        <taxon>Tracheophyta</taxon>
        <taxon>Spermatophyta</taxon>
        <taxon>Magnoliopsida</taxon>
        <taxon>eudicotyledons</taxon>
        <taxon>Gunneridae</taxon>
        <taxon>Pentapetalae</taxon>
        <taxon>asterids</taxon>
        <taxon>campanulids</taxon>
        <taxon>Aquifoliales</taxon>
        <taxon>Aquifoliaceae</taxon>
        <taxon>Ilex</taxon>
    </lineage>
</organism>
<sequence>MADVSSHLQVFHRQSNAQEQEPLADVQTVDLYGFDFAPPSPPNRSFFMPSRSVLHNFISNSEDTESDCSDSVNDPIFYAEEEQMYSVDSHEDYALDDIDSVSEPFLGPPDNYAYCGNFGSSPTDHLGGELGLGFGIEFDTLAFDSDSVGFPTIRGTESRRNGLRVVGMESDSDSEEVEVNSEPHEGGIDREGDSDLPINFWDCLLFNDQREFDEELEWEEVNERADERESLSSVIDRINEISVSISSQSSTFGEGEDGSVDDGEEVVRNLEWEVLLAVHNFERNLEFENHWDGDIHEVSHLAIDEGYIYTPEYDTLFGQFVEGGSTLNGSPPAAKSIIENLPSVVLTKDDLKEDNVVCAVCKDEIVVEERVTRLPCSHHYHGCCIVPWLSIRSTCPVCRYELPTDDADYEERKNERGGSRGVVDDLQVRSNFELVP</sequence>
<keyword evidence="5 8" id="KW-0863">Zinc-finger</keyword>
<dbReference type="SMART" id="SM00184">
    <property type="entry name" value="RING"/>
    <property type="match status" value="1"/>
</dbReference>
<reference evidence="11 12" key="1">
    <citation type="submission" date="2024-02" db="EMBL/GenBank/DDBJ databases">
        <authorList>
            <person name="Vignale AGUSTIN F."/>
            <person name="Sosa J E."/>
            <person name="Modenutti C."/>
        </authorList>
    </citation>
    <scope>NUCLEOTIDE SEQUENCE [LARGE SCALE GENOMIC DNA]</scope>
</reference>
<dbReference type="EMBL" id="CAUOFW020002769">
    <property type="protein sequence ID" value="CAK9155946.1"/>
    <property type="molecule type" value="Genomic_DNA"/>
</dbReference>
<feature type="compositionally biased region" description="Acidic residues" evidence="9">
    <location>
        <begin position="170"/>
        <end position="179"/>
    </location>
</feature>
<dbReference type="InterPro" id="IPR001841">
    <property type="entry name" value="Znf_RING"/>
</dbReference>
<dbReference type="FunFam" id="3.30.40.10:FF:000022">
    <property type="entry name" value="E3 ubiquitin-protein ligase RING1-like"/>
    <property type="match status" value="1"/>
</dbReference>
<keyword evidence="7" id="KW-0862">Zinc</keyword>
<dbReference type="Gene3D" id="3.30.40.10">
    <property type="entry name" value="Zinc/RING finger domain, C3HC4 (zinc finger)"/>
    <property type="match status" value="1"/>
</dbReference>
<dbReference type="GO" id="GO:0008270">
    <property type="term" value="F:zinc ion binding"/>
    <property type="evidence" value="ECO:0007669"/>
    <property type="project" value="UniProtKB-KW"/>
</dbReference>
<evidence type="ECO:0000256" key="6">
    <source>
        <dbReference type="ARBA" id="ARBA00022786"/>
    </source>
</evidence>
<dbReference type="GO" id="GO:0061630">
    <property type="term" value="F:ubiquitin protein ligase activity"/>
    <property type="evidence" value="ECO:0007669"/>
    <property type="project" value="UniProtKB-EC"/>
</dbReference>
<dbReference type="PANTHER" id="PTHR15710">
    <property type="entry name" value="E3 UBIQUITIN-PROTEIN LIGASE PRAJA"/>
    <property type="match status" value="1"/>
</dbReference>
<dbReference type="SUPFAM" id="SSF57850">
    <property type="entry name" value="RING/U-box"/>
    <property type="match status" value="1"/>
</dbReference>
<protein>
    <recommendedName>
        <fullName evidence="2">RING-type E3 ubiquitin transferase</fullName>
        <ecNumber evidence="2">2.3.2.27</ecNumber>
    </recommendedName>
</protein>